<feature type="chain" id="PRO_5012385098" evidence="1">
    <location>
        <begin position="21"/>
        <end position="157"/>
    </location>
</feature>
<dbReference type="AlphaFoldDB" id="A0A1J4MGI9"/>
<keyword evidence="1" id="KW-0732">Signal</keyword>
<dbReference type="RefSeq" id="XP_028874663.1">
    <property type="nucleotide sequence ID" value="XM_029019543.1"/>
</dbReference>
<organism evidence="2 3">
    <name type="scientific">Cryptosporidium ubiquitum</name>
    <dbReference type="NCBI Taxonomy" id="857276"/>
    <lineage>
        <taxon>Eukaryota</taxon>
        <taxon>Sar</taxon>
        <taxon>Alveolata</taxon>
        <taxon>Apicomplexa</taxon>
        <taxon>Conoidasida</taxon>
        <taxon>Coccidia</taxon>
        <taxon>Eucoccidiorida</taxon>
        <taxon>Eimeriorina</taxon>
        <taxon>Cryptosporidiidae</taxon>
        <taxon>Cryptosporidium</taxon>
    </lineage>
</organism>
<accession>A0A1J4MGI9</accession>
<proteinExistence type="predicted"/>
<reference evidence="2 3" key="1">
    <citation type="submission" date="2016-10" db="EMBL/GenBank/DDBJ databases">
        <title>Reductive evolution of mitochondrial metabolism and differential evolution of invasion-related proteins in Cryptosporidium.</title>
        <authorList>
            <person name="Liu S."/>
            <person name="Roellig D.M."/>
            <person name="Guo Y."/>
            <person name="Li N."/>
            <person name="Frace M.A."/>
            <person name="Tang K."/>
            <person name="Zhang L."/>
            <person name="Feng Y."/>
            <person name="Xiao L."/>
        </authorList>
    </citation>
    <scope>NUCLEOTIDE SEQUENCE [LARGE SCALE GENOMIC DNA]</scope>
    <source>
        <strain evidence="2">39726</strain>
    </source>
</reference>
<dbReference type="VEuPathDB" id="CryptoDB:cubi_02532"/>
<evidence type="ECO:0000313" key="3">
    <source>
        <dbReference type="Proteomes" id="UP000186176"/>
    </source>
</evidence>
<gene>
    <name evidence="2" type="ORF">cubi_02532</name>
</gene>
<evidence type="ECO:0000313" key="2">
    <source>
        <dbReference type="EMBL" id="OII73320.1"/>
    </source>
</evidence>
<name>A0A1J4MGI9_9CRYT</name>
<dbReference type="GeneID" id="39979322"/>
<dbReference type="Proteomes" id="UP000186176">
    <property type="component" value="Unassembled WGS sequence"/>
</dbReference>
<keyword evidence="3" id="KW-1185">Reference proteome</keyword>
<protein>
    <submittedName>
        <fullName evidence="2">Uncharacterized protein</fullName>
    </submittedName>
</protein>
<evidence type="ECO:0000256" key="1">
    <source>
        <dbReference type="SAM" id="SignalP"/>
    </source>
</evidence>
<dbReference type="OrthoDB" id="342470at2759"/>
<feature type="signal peptide" evidence="1">
    <location>
        <begin position="1"/>
        <end position="20"/>
    </location>
</feature>
<sequence length="157" mass="18300">MNKLFLFLFLFILLLKNVSPSSGLTSDQYIQSNYWNSYFPKLKSTKLADLTQLETDIFKCHSKLKDQKTMRISWQCITKIHNVLWIPNKKTLGDRKRFLISFTDTLGTLYAFPYSQKKLLNLCTSTSIDVFGQFNEKGVAILPKDFTFLTINECINY</sequence>
<dbReference type="EMBL" id="LRBP01000016">
    <property type="protein sequence ID" value="OII73320.1"/>
    <property type="molecule type" value="Genomic_DNA"/>
</dbReference>
<comment type="caution">
    <text evidence="2">The sequence shown here is derived from an EMBL/GenBank/DDBJ whole genome shotgun (WGS) entry which is preliminary data.</text>
</comment>